<protein>
    <submittedName>
        <fullName evidence="2">Uncharacterized protein</fullName>
    </submittedName>
</protein>
<name>A0A166VW92_9AGAM</name>
<keyword evidence="1" id="KW-0732">Signal</keyword>
<evidence type="ECO:0000313" key="2">
    <source>
        <dbReference type="EMBL" id="KZP33127.1"/>
    </source>
</evidence>
<feature type="chain" id="PRO_5012000497" evidence="1">
    <location>
        <begin position="16"/>
        <end position="233"/>
    </location>
</feature>
<dbReference type="Proteomes" id="UP000076532">
    <property type="component" value="Unassembled WGS sequence"/>
</dbReference>
<feature type="signal peptide" evidence="1">
    <location>
        <begin position="1"/>
        <end position="15"/>
    </location>
</feature>
<reference evidence="2 3" key="1">
    <citation type="journal article" date="2016" name="Mol. Biol. Evol.">
        <title>Comparative Genomics of Early-Diverging Mushroom-Forming Fungi Provides Insights into the Origins of Lignocellulose Decay Capabilities.</title>
        <authorList>
            <person name="Nagy L.G."/>
            <person name="Riley R."/>
            <person name="Tritt A."/>
            <person name="Adam C."/>
            <person name="Daum C."/>
            <person name="Floudas D."/>
            <person name="Sun H."/>
            <person name="Yadav J.S."/>
            <person name="Pangilinan J."/>
            <person name="Larsson K.H."/>
            <person name="Matsuura K."/>
            <person name="Barry K."/>
            <person name="Labutti K."/>
            <person name="Kuo R."/>
            <person name="Ohm R.A."/>
            <person name="Bhattacharya S.S."/>
            <person name="Shirouzu T."/>
            <person name="Yoshinaga Y."/>
            <person name="Martin F.M."/>
            <person name="Grigoriev I.V."/>
            <person name="Hibbett D.S."/>
        </authorList>
    </citation>
    <scope>NUCLEOTIDE SEQUENCE [LARGE SCALE GENOMIC DNA]</scope>
    <source>
        <strain evidence="2 3">CBS 109695</strain>
    </source>
</reference>
<dbReference type="EMBL" id="KV417483">
    <property type="protein sequence ID" value="KZP33127.1"/>
    <property type="molecule type" value="Genomic_DNA"/>
</dbReference>
<evidence type="ECO:0000256" key="1">
    <source>
        <dbReference type="SAM" id="SignalP"/>
    </source>
</evidence>
<sequence>MQLALLAAAHACGLASDSMWAACLVCAPRVHWGGTDRRYRECVGWRLVSVGACCCDARQNIGAPMRAMRAGWPRVKTWGCACGRGCAVGAWARRVDKHAGWGVAGWWARRARRAWEAGWARGLVGGAEVGRVRQRGRGLRGLGGYLVRYCVWAAWTCGYVDMWAGWVWRVQTWVGGWVGTGFRVGAGAVSERGRRGHRLGGRLGGRWLVRWSAELSAWAARAWGYADVLPGRA</sequence>
<dbReference type="AlphaFoldDB" id="A0A166VW92"/>
<evidence type="ECO:0000313" key="3">
    <source>
        <dbReference type="Proteomes" id="UP000076532"/>
    </source>
</evidence>
<organism evidence="2 3">
    <name type="scientific">Athelia psychrophila</name>
    <dbReference type="NCBI Taxonomy" id="1759441"/>
    <lineage>
        <taxon>Eukaryota</taxon>
        <taxon>Fungi</taxon>
        <taxon>Dikarya</taxon>
        <taxon>Basidiomycota</taxon>
        <taxon>Agaricomycotina</taxon>
        <taxon>Agaricomycetes</taxon>
        <taxon>Agaricomycetidae</taxon>
        <taxon>Atheliales</taxon>
        <taxon>Atheliaceae</taxon>
        <taxon>Athelia</taxon>
    </lineage>
</organism>
<accession>A0A166VW92</accession>
<keyword evidence="3" id="KW-1185">Reference proteome</keyword>
<proteinExistence type="predicted"/>
<gene>
    <name evidence="2" type="ORF">FIBSPDRAFT_881904</name>
</gene>